<dbReference type="SMART" id="SM00910">
    <property type="entry name" value="HIRAN"/>
    <property type="match status" value="1"/>
</dbReference>
<dbReference type="Gene3D" id="3.30.70.2330">
    <property type="match status" value="1"/>
</dbReference>
<dbReference type="Pfam" id="PF08797">
    <property type="entry name" value="HIRAN"/>
    <property type="match status" value="1"/>
</dbReference>
<evidence type="ECO:0000313" key="5">
    <source>
        <dbReference type="EMBL" id="KAG2499864.1"/>
    </source>
</evidence>
<proteinExistence type="predicted"/>
<keyword evidence="6" id="KW-1185">Reference proteome</keyword>
<keyword evidence="2" id="KW-0378">Hydrolase</keyword>
<feature type="domain" description="HIRAN" evidence="4">
    <location>
        <begin position="108"/>
        <end position="208"/>
    </location>
</feature>
<accession>A0A835YLH0</accession>
<evidence type="ECO:0000256" key="3">
    <source>
        <dbReference type="SAM" id="MobiDB-lite"/>
    </source>
</evidence>
<evidence type="ECO:0000259" key="4">
    <source>
        <dbReference type="SMART" id="SM00910"/>
    </source>
</evidence>
<dbReference type="InterPro" id="IPR014905">
    <property type="entry name" value="HIRAN"/>
</dbReference>
<comment type="caution">
    <text evidence="5">The sequence shown here is derived from an EMBL/GenBank/DDBJ whole genome shotgun (WGS) entry which is preliminary data.</text>
</comment>
<dbReference type="GO" id="GO:0003676">
    <property type="term" value="F:nucleic acid binding"/>
    <property type="evidence" value="ECO:0007669"/>
    <property type="project" value="InterPro"/>
</dbReference>
<keyword evidence="1" id="KW-0479">Metal-binding</keyword>
<evidence type="ECO:0000313" key="6">
    <source>
        <dbReference type="Proteomes" id="UP000612055"/>
    </source>
</evidence>
<protein>
    <recommendedName>
        <fullName evidence="4">HIRAN domain-containing protein</fullName>
    </recommendedName>
</protein>
<dbReference type="AlphaFoldDB" id="A0A835YLH0"/>
<dbReference type="GO" id="GO:0008270">
    <property type="term" value="F:zinc ion binding"/>
    <property type="evidence" value="ECO:0007669"/>
    <property type="project" value="InterPro"/>
</dbReference>
<dbReference type="GO" id="GO:0016818">
    <property type="term" value="F:hydrolase activity, acting on acid anhydrides, in phosphorus-containing anhydrides"/>
    <property type="evidence" value="ECO:0007669"/>
    <property type="project" value="InterPro"/>
</dbReference>
<evidence type="ECO:0000256" key="2">
    <source>
        <dbReference type="ARBA" id="ARBA00022801"/>
    </source>
</evidence>
<reference evidence="5" key="1">
    <citation type="journal article" date="2020" name="bioRxiv">
        <title>Comparative genomics of Chlamydomonas.</title>
        <authorList>
            <person name="Craig R.J."/>
            <person name="Hasan A.R."/>
            <person name="Ness R.W."/>
            <person name="Keightley P.D."/>
        </authorList>
    </citation>
    <scope>NUCLEOTIDE SEQUENCE</scope>
    <source>
        <strain evidence="5">CCAP 11/70</strain>
    </source>
</reference>
<gene>
    <name evidence="5" type="ORF">HYH03_002155</name>
</gene>
<feature type="region of interest" description="Disordered" evidence="3">
    <location>
        <begin position="305"/>
        <end position="346"/>
    </location>
</feature>
<name>A0A835YLH0_9CHLO</name>
<dbReference type="Proteomes" id="UP000612055">
    <property type="component" value="Unassembled WGS sequence"/>
</dbReference>
<sequence length="408" mass="44140">MQLPRALFRDVRVVPAGRVAHPVLPRNAPIVRQLVAQAIQGGAVARHARPQGARPGMAMAAAEEAWTATTPEEWAAAKNAARRLPPSQEREFRLMEDLRNERERGMLAEAFPVRGVTFGGRQANLQELQPGQSVLLEPEPNNPYDQHAVQVLDLRGRPLGYVPRDNGLNARLTQKGWGRFASVDSVGRADGGAGPFGARVIVRTGLPDLVLSPERIFAQDRNGYGYGFPPERWGAFNEAALSMADWRCEVTGVDQTQIKLDRCDIFHRPGPGKAVQLVKTMVVATSLALAVATLEQMVVEEAKRRNDAGEAPGGGVPPSAPERVPGSGGPAEAQAEVGRKAEGGPGSGLGIWARMSEAVARMVVSPEGGLFAEVNGLTDEAMGQYLEMLVERMRVEDREENWEVTLMC</sequence>
<organism evidence="5 6">
    <name type="scientific">Edaphochlamys debaryana</name>
    <dbReference type="NCBI Taxonomy" id="47281"/>
    <lineage>
        <taxon>Eukaryota</taxon>
        <taxon>Viridiplantae</taxon>
        <taxon>Chlorophyta</taxon>
        <taxon>core chlorophytes</taxon>
        <taxon>Chlorophyceae</taxon>
        <taxon>CS clade</taxon>
        <taxon>Chlamydomonadales</taxon>
        <taxon>Chlamydomonadales incertae sedis</taxon>
        <taxon>Edaphochlamys</taxon>
    </lineage>
</organism>
<dbReference type="EMBL" id="JAEHOE010000005">
    <property type="protein sequence ID" value="KAG2499864.1"/>
    <property type="molecule type" value="Genomic_DNA"/>
</dbReference>
<evidence type="ECO:0000256" key="1">
    <source>
        <dbReference type="ARBA" id="ARBA00022723"/>
    </source>
</evidence>